<accession>A0A7C0Y6N5</accession>
<dbReference type="InterPro" id="IPR027417">
    <property type="entry name" value="P-loop_NTPase"/>
</dbReference>
<dbReference type="NCBIfam" id="NF009381">
    <property type="entry name" value="PRK12740.1-5"/>
    <property type="match status" value="1"/>
</dbReference>
<dbReference type="PRINTS" id="PR00315">
    <property type="entry name" value="ELONGATNFCT"/>
</dbReference>
<evidence type="ECO:0000256" key="5">
    <source>
        <dbReference type="ARBA" id="ARBA00022917"/>
    </source>
</evidence>
<dbReference type="GO" id="GO:0003924">
    <property type="term" value="F:GTPase activity"/>
    <property type="evidence" value="ECO:0007669"/>
    <property type="project" value="InterPro"/>
</dbReference>
<comment type="similarity">
    <text evidence="1">Belongs to the TRAFAC class translation factor GTPase superfamily. Classic translation factor GTPase family. EF-G/EF-2 subfamily.</text>
</comment>
<dbReference type="InterPro" id="IPR000795">
    <property type="entry name" value="T_Tr_GTP-bd_dom"/>
</dbReference>
<dbReference type="InterPro" id="IPR000640">
    <property type="entry name" value="EFG_V-like"/>
</dbReference>
<feature type="domain" description="Tr-type G" evidence="9">
    <location>
        <begin position="6"/>
        <end position="280"/>
    </location>
</feature>
<sequence>MASEVKNIRNIGFIAASGAGKTSLAEAMLFMAKATERLGSVDKGTSVLDHEPEEIKRHITISAAFHHYEWDGCWVNLIDTPGDGNFISEALIALQGADGVILVVDAIEGVKFQTERLFNYVKDNELPCIIFISKIDKEHASFEKTLEDISVSLDIKPMPVCLPIGEGENFEGIINLLTMQAWFYNKDGSGKFSCKEIPSELEDKANEFREKMIEFLAETDDVLLEKYLEGEEIKDEEWQKALREGTIKRMFAPVVCGSAILNIGTQLLLNLVNQCLPSPLERGAIKGYHPNTKEEIKRKPDPSEPFSALVIKTIYDPFAGRINVFRVFSGTLKTESTVLNATKGYKEKIGQLFVLAGKTQRLLQEVKVGDIAAVAKLKETLTGDTLSDEKSPIVIRAVEPIKPVISFAIEPKGKADEEKIFSSLVRLAEEDPALRLERDPQTKELLISGTGQQHIENTIEKLKRKFGVEVLLRSPKIPYKETIKGKARAQGKYKKQTGGRGQYGDAWIEIEPLPRGTGFEFIDKIVGGVIPKNYIPAVEKGIKGAMAEGILAGFPVVDVRVYLVDGSYHPVDSSDLAFQIAGSLAFKKAFMEAKPILLEPIMKLTITVPDEFMGDVIGDLNGRRGKVLGMEAKSKYQVITALVPMAEVLTYASDLTSITGGRGSFTIEFSHYEEVPAALAEKIIQQAKAEKEES</sequence>
<dbReference type="InterPro" id="IPR014721">
    <property type="entry name" value="Ribsml_uS5_D2-typ_fold_subgr"/>
</dbReference>
<dbReference type="CDD" id="cd16262">
    <property type="entry name" value="EFG_III"/>
    <property type="match status" value="1"/>
</dbReference>
<evidence type="ECO:0000256" key="4">
    <source>
        <dbReference type="ARBA" id="ARBA00022768"/>
    </source>
</evidence>
<dbReference type="SUPFAM" id="SSF54980">
    <property type="entry name" value="EF-G C-terminal domain-like"/>
    <property type="match status" value="2"/>
</dbReference>
<evidence type="ECO:0000256" key="1">
    <source>
        <dbReference type="ARBA" id="ARBA00005870"/>
    </source>
</evidence>
<comment type="function">
    <text evidence="7">Catalyzes the GTP-dependent ribosomal translocation step during translation elongation. During this step, the ribosome changes from the pre-translocational (PRE) to the post-translocational (POST) state as the newly formed A-site-bound peptidyl-tRNA and P-site-bound deacylated tRNA move to the P and E sites, respectively. Catalyzes the coordinated movement of the two tRNA molecules, the mRNA and conformational changes in the ribosome.</text>
</comment>
<dbReference type="PANTHER" id="PTHR43261">
    <property type="entry name" value="TRANSLATION ELONGATION FACTOR G-RELATED"/>
    <property type="match status" value="1"/>
</dbReference>
<keyword evidence="5" id="KW-0648">Protein biosynthesis</keyword>
<keyword evidence="4 10" id="KW-0251">Elongation factor</keyword>
<dbReference type="SUPFAM" id="SSF52540">
    <property type="entry name" value="P-loop containing nucleoside triphosphate hydrolases"/>
    <property type="match status" value="1"/>
</dbReference>
<dbReference type="GO" id="GO:0003746">
    <property type="term" value="F:translation elongation factor activity"/>
    <property type="evidence" value="ECO:0007669"/>
    <property type="project" value="UniProtKB-UniRule"/>
</dbReference>
<evidence type="ECO:0000256" key="6">
    <source>
        <dbReference type="ARBA" id="ARBA00023134"/>
    </source>
</evidence>
<dbReference type="Gene3D" id="3.30.70.240">
    <property type="match status" value="1"/>
</dbReference>
<dbReference type="InterPro" id="IPR009000">
    <property type="entry name" value="Transl_B-barrel_sf"/>
</dbReference>
<dbReference type="InterPro" id="IPR005517">
    <property type="entry name" value="Transl_elong_EFG/EF2_IV"/>
</dbReference>
<dbReference type="Pfam" id="PF14492">
    <property type="entry name" value="EFG_III"/>
    <property type="match status" value="1"/>
</dbReference>
<proteinExistence type="inferred from homology"/>
<dbReference type="NCBIfam" id="NF009891">
    <property type="entry name" value="PRK13351.1-1"/>
    <property type="match status" value="1"/>
</dbReference>
<dbReference type="InterPro" id="IPR035647">
    <property type="entry name" value="EFG_III/V"/>
</dbReference>
<dbReference type="SUPFAM" id="SSF50447">
    <property type="entry name" value="Translation proteins"/>
    <property type="match status" value="1"/>
</dbReference>
<dbReference type="CDD" id="cd04170">
    <property type="entry name" value="EF-G_bact"/>
    <property type="match status" value="1"/>
</dbReference>
<dbReference type="PANTHER" id="PTHR43261:SF7">
    <property type="entry name" value="ELONGATION FACTOR G-LIKE PROTEIN"/>
    <property type="match status" value="1"/>
</dbReference>
<dbReference type="Pfam" id="PF00009">
    <property type="entry name" value="GTP_EFTU"/>
    <property type="match status" value="1"/>
</dbReference>
<dbReference type="FunFam" id="3.30.70.240:FF:000001">
    <property type="entry name" value="Elongation factor G"/>
    <property type="match status" value="1"/>
</dbReference>
<dbReference type="InterPro" id="IPR020568">
    <property type="entry name" value="Ribosomal_Su5_D2-typ_SF"/>
</dbReference>
<dbReference type="InterPro" id="IPR053905">
    <property type="entry name" value="EF-G-like_DII"/>
</dbReference>
<evidence type="ECO:0000256" key="7">
    <source>
        <dbReference type="ARBA" id="ARBA00024731"/>
    </source>
</evidence>
<dbReference type="Gene3D" id="3.40.50.300">
    <property type="entry name" value="P-loop containing nucleotide triphosphate hydrolases"/>
    <property type="match status" value="1"/>
</dbReference>
<keyword evidence="6" id="KW-0342">GTP-binding</keyword>
<dbReference type="CDD" id="cd04088">
    <property type="entry name" value="EFG_mtEFG_II"/>
    <property type="match status" value="1"/>
</dbReference>
<dbReference type="InterPro" id="IPR009022">
    <property type="entry name" value="EFG_III"/>
</dbReference>
<dbReference type="GO" id="GO:0005525">
    <property type="term" value="F:GTP binding"/>
    <property type="evidence" value="ECO:0007669"/>
    <property type="project" value="UniProtKB-UniRule"/>
</dbReference>
<name>A0A7C0Y6N5_DESA2</name>
<dbReference type="AlphaFoldDB" id="A0A7C0Y6N5"/>
<dbReference type="Proteomes" id="UP000886289">
    <property type="component" value="Unassembled WGS sequence"/>
</dbReference>
<dbReference type="SMART" id="SM00889">
    <property type="entry name" value="EFG_IV"/>
    <property type="match status" value="1"/>
</dbReference>
<dbReference type="EMBL" id="DRBS01000363">
    <property type="protein sequence ID" value="HDD45148.1"/>
    <property type="molecule type" value="Genomic_DNA"/>
</dbReference>
<dbReference type="CDD" id="cd03713">
    <property type="entry name" value="EFG_mtEFG_C"/>
    <property type="match status" value="1"/>
</dbReference>
<dbReference type="PROSITE" id="PS51722">
    <property type="entry name" value="G_TR_2"/>
    <property type="match status" value="1"/>
</dbReference>
<dbReference type="InterPro" id="IPR035649">
    <property type="entry name" value="EFG_V"/>
</dbReference>
<evidence type="ECO:0000259" key="9">
    <source>
        <dbReference type="PROSITE" id="PS51722"/>
    </source>
</evidence>
<dbReference type="Pfam" id="PF00679">
    <property type="entry name" value="EFG_C"/>
    <property type="match status" value="1"/>
</dbReference>
<dbReference type="InterPro" id="IPR004540">
    <property type="entry name" value="Transl_elong_EFG/EF2"/>
</dbReference>
<dbReference type="FunFam" id="3.30.230.10:FF:000003">
    <property type="entry name" value="Elongation factor G"/>
    <property type="match status" value="1"/>
</dbReference>
<gene>
    <name evidence="10" type="primary">fusA</name>
    <name evidence="10" type="ORF">ENG63_09875</name>
</gene>
<dbReference type="Gene3D" id="3.30.70.870">
    <property type="entry name" value="Elongation Factor G (Translational Gtpase), domain 3"/>
    <property type="match status" value="1"/>
</dbReference>
<dbReference type="Pfam" id="PF03764">
    <property type="entry name" value="EFG_IV"/>
    <property type="match status" value="1"/>
</dbReference>
<organism evidence="10">
    <name type="scientific">Desulfofervidus auxilii</name>
    <dbReference type="NCBI Taxonomy" id="1621989"/>
    <lineage>
        <taxon>Bacteria</taxon>
        <taxon>Pseudomonadati</taxon>
        <taxon>Thermodesulfobacteriota</taxon>
        <taxon>Candidatus Desulfofervidia</taxon>
        <taxon>Candidatus Desulfofervidales</taxon>
        <taxon>Candidatus Desulfofervidaceae</taxon>
        <taxon>Candidatus Desulfofervidus</taxon>
    </lineage>
</organism>
<keyword evidence="3" id="KW-0547">Nucleotide-binding</keyword>
<dbReference type="SMART" id="SM00838">
    <property type="entry name" value="EFG_C"/>
    <property type="match status" value="1"/>
</dbReference>
<dbReference type="GO" id="GO:0032790">
    <property type="term" value="P:ribosome disassembly"/>
    <property type="evidence" value="ECO:0007669"/>
    <property type="project" value="TreeGrafter"/>
</dbReference>
<reference evidence="10" key="1">
    <citation type="journal article" date="2020" name="mSystems">
        <title>Genome- and Community-Level Interaction Insights into Carbon Utilization and Element Cycling Functions of Hydrothermarchaeota in Hydrothermal Sediment.</title>
        <authorList>
            <person name="Zhou Z."/>
            <person name="Liu Y."/>
            <person name="Xu W."/>
            <person name="Pan J."/>
            <person name="Luo Z.H."/>
            <person name="Li M."/>
        </authorList>
    </citation>
    <scope>NUCLEOTIDE SEQUENCE [LARGE SCALE GENOMIC DNA]</scope>
    <source>
        <strain evidence="10">HyVt-233</strain>
    </source>
</reference>
<evidence type="ECO:0000313" key="10">
    <source>
        <dbReference type="EMBL" id="HDD45148.1"/>
    </source>
</evidence>
<dbReference type="NCBIfam" id="NF009379">
    <property type="entry name" value="PRK12740.1-3"/>
    <property type="match status" value="1"/>
</dbReference>
<evidence type="ECO:0000256" key="8">
    <source>
        <dbReference type="NCBIfam" id="TIGR00484"/>
    </source>
</evidence>
<dbReference type="Pfam" id="PF22042">
    <property type="entry name" value="EF-G_D2"/>
    <property type="match status" value="1"/>
</dbReference>
<dbReference type="SUPFAM" id="SSF54211">
    <property type="entry name" value="Ribosomal protein S5 domain 2-like"/>
    <property type="match status" value="1"/>
</dbReference>
<protein>
    <recommendedName>
        <fullName evidence="2 8">Elongation factor G</fullName>
    </recommendedName>
</protein>
<dbReference type="InterPro" id="IPR041095">
    <property type="entry name" value="EFG_II"/>
</dbReference>
<dbReference type="InterPro" id="IPR047872">
    <property type="entry name" value="EFG_IV"/>
</dbReference>
<evidence type="ECO:0000256" key="2">
    <source>
        <dbReference type="ARBA" id="ARBA00017872"/>
    </source>
</evidence>
<dbReference type="Gene3D" id="2.40.30.10">
    <property type="entry name" value="Translation factors"/>
    <property type="match status" value="1"/>
</dbReference>
<dbReference type="NCBIfam" id="TIGR00231">
    <property type="entry name" value="small_GTP"/>
    <property type="match status" value="1"/>
</dbReference>
<dbReference type="Gene3D" id="3.30.230.10">
    <property type="match status" value="1"/>
</dbReference>
<dbReference type="InterPro" id="IPR005225">
    <property type="entry name" value="Small_GTP-bd"/>
</dbReference>
<evidence type="ECO:0000256" key="3">
    <source>
        <dbReference type="ARBA" id="ARBA00022741"/>
    </source>
</evidence>
<dbReference type="NCBIfam" id="TIGR00484">
    <property type="entry name" value="EF-G"/>
    <property type="match status" value="1"/>
</dbReference>
<comment type="caution">
    <text evidence="10">The sequence shown here is derived from an EMBL/GenBank/DDBJ whole genome shotgun (WGS) entry which is preliminary data.</text>
</comment>
<dbReference type="CDD" id="cd01434">
    <property type="entry name" value="EFG_mtEFG1_IV"/>
    <property type="match status" value="1"/>
</dbReference>